<keyword evidence="2" id="KW-1185">Reference proteome</keyword>
<name>A0ABX1QPG1_9FLAO</name>
<dbReference type="EMBL" id="JAAMPT010000191">
    <property type="protein sequence ID" value="NMH24005.1"/>
    <property type="molecule type" value="Genomic_DNA"/>
</dbReference>
<protein>
    <recommendedName>
        <fullName evidence="3">DUF4468 domain-containing protein</fullName>
    </recommendedName>
</protein>
<comment type="caution">
    <text evidence="1">The sequence shown here is derived from an EMBL/GenBank/DDBJ whole genome shotgun (WGS) entry which is preliminary data.</text>
</comment>
<evidence type="ECO:0000313" key="1">
    <source>
        <dbReference type="EMBL" id="NMH24005.1"/>
    </source>
</evidence>
<gene>
    <name evidence="1" type="ORF">G6042_01835</name>
</gene>
<evidence type="ECO:0008006" key="3">
    <source>
        <dbReference type="Google" id="ProtNLM"/>
    </source>
</evidence>
<reference evidence="1 2" key="1">
    <citation type="submission" date="2020-02" db="EMBL/GenBank/DDBJ databases">
        <title>Flavobacterium sp. genome.</title>
        <authorList>
            <person name="Jung H.S."/>
            <person name="Baek J.H."/>
            <person name="Jeon C.O."/>
        </authorList>
    </citation>
    <scope>NUCLEOTIDE SEQUENCE [LARGE SCALE GENOMIC DNA]</scope>
    <source>
        <strain evidence="1 2">SE-s27</strain>
    </source>
</reference>
<organism evidence="1 2">
    <name type="scientific">Flavobacterium solisilvae</name>
    <dbReference type="NCBI Taxonomy" id="1852019"/>
    <lineage>
        <taxon>Bacteria</taxon>
        <taxon>Pseudomonadati</taxon>
        <taxon>Bacteroidota</taxon>
        <taxon>Flavobacteriia</taxon>
        <taxon>Flavobacteriales</taxon>
        <taxon>Flavobacteriaceae</taxon>
        <taxon>Flavobacterium</taxon>
    </lineage>
</organism>
<dbReference type="Proteomes" id="UP000767947">
    <property type="component" value="Unassembled WGS sequence"/>
</dbReference>
<dbReference type="RefSeq" id="WP_169522556.1">
    <property type="nucleotide sequence ID" value="NZ_JAAMPT010000191.1"/>
</dbReference>
<evidence type="ECO:0000313" key="2">
    <source>
        <dbReference type="Proteomes" id="UP000767947"/>
    </source>
</evidence>
<proteinExistence type="predicted"/>
<sequence>MRLLLFSLLFSSFVHSQKFDGYVVTNANDTIRCKFFVRINSINENSIYPSSVCKKVKILTGKGEEITYKPLEIKSFYFIGPECDFKFVSLKEDKKQFYHEVTLGKINLYKIYFSSTGMEFSNGVILSNGKLHTIAGFGLRKKFGEFIKDYPELYNKWMNTDEYKLNQFTELVFLYNDHFKNKL</sequence>
<accession>A0ABX1QPG1</accession>